<sequence>MAKTYKHHKKGVPPFVQLFHWLMATEAWETMPPGPRTLYLELKKRYNGHNNGTIFLSHRDAAKACSVHRNTVGGWFQVLEERGFIVMTKGPHLGPSGVGIAATWALTEYPTKDGSRATMAFRKWKSPAQNQCIALTETVHG</sequence>
<evidence type="ECO:0000313" key="2">
    <source>
        <dbReference type="Proteomes" id="UP000183076"/>
    </source>
</evidence>
<dbReference type="RefSeq" id="WP_074635142.1">
    <property type="nucleotide sequence ID" value="NZ_CP160849.1"/>
</dbReference>
<evidence type="ECO:0000313" key="1">
    <source>
        <dbReference type="EMBL" id="SDW58519.1"/>
    </source>
</evidence>
<evidence type="ECO:0008006" key="3">
    <source>
        <dbReference type="Google" id="ProtNLM"/>
    </source>
</evidence>
<organism evidence="1 2">
    <name type="scientific">Sulfitobacter pontiacus</name>
    <dbReference type="NCBI Taxonomy" id="60137"/>
    <lineage>
        <taxon>Bacteria</taxon>
        <taxon>Pseudomonadati</taxon>
        <taxon>Pseudomonadota</taxon>
        <taxon>Alphaproteobacteria</taxon>
        <taxon>Rhodobacterales</taxon>
        <taxon>Roseobacteraceae</taxon>
        <taxon>Sulfitobacter</taxon>
    </lineage>
</organism>
<dbReference type="AlphaFoldDB" id="A0A1H2USF4"/>
<dbReference type="STRING" id="60137.SAMN04488041_102587"/>
<proteinExistence type="predicted"/>
<accession>A0A1H2USF4</accession>
<gene>
    <name evidence="1" type="ORF">SAMN04488041_102587</name>
</gene>
<reference evidence="2" key="1">
    <citation type="submission" date="2016-10" db="EMBL/GenBank/DDBJ databases">
        <authorList>
            <person name="Varghese N."/>
            <person name="Submissions S."/>
        </authorList>
    </citation>
    <scope>NUCLEOTIDE SEQUENCE [LARGE SCALE GENOMIC DNA]</scope>
    <source>
        <strain evidence="2">DSM 10014</strain>
    </source>
</reference>
<dbReference type="GeneID" id="94021695"/>
<name>A0A1H2USF4_9RHOB</name>
<dbReference type="Proteomes" id="UP000183076">
    <property type="component" value="Unassembled WGS sequence"/>
</dbReference>
<protein>
    <recommendedName>
        <fullName evidence="3">Helix-turn-helix domain-containing protein</fullName>
    </recommendedName>
</protein>
<dbReference type="EMBL" id="FNNB01000002">
    <property type="protein sequence ID" value="SDW58519.1"/>
    <property type="molecule type" value="Genomic_DNA"/>
</dbReference>